<evidence type="ECO:0000259" key="3">
    <source>
        <dbReference type="Pfam" id="PF13717"/>
    </source>
</evidence>
<sequence length="177" mass="17858">MDIACPNCAATYRVPEALLAQGKPLRCAACGETWVPELPPAPAVEEAPPAEPPVAEIPAAEAASAVVEAPAPEAAAPAPEPTAPPPDAPPPALPPETPPVAPPARHASPASPPPLNPLVLQRRTARAGGRRRGLALGFAWAASLATVLLALAGLVFYSDVIAAAWPPFARVTTLLGG</sequence>
<accession>A0ABZ0PKN1</accession>
<dbReference type="Pfam" id="PF13717">
    <property type="entry name" value="Zn_ribbon_4"/>
    <property type="match status" value="1"/>
</dbReference>
<reference evidence="4 5" key="1">
    <citation type="submission" date="2023-11" db="EMBL/GenBank/DDBJ databases">
        <title>Arctic aerobic anoxygenic photoheterotroph Sediminicoccus rosea KRV36 adapts its photosynthesis to long days of polar summer.</title>
        <authorList>
            <person name="Tomasch J."/>
            <person name="Kopejtka K."/>
            <person name="Bily T."/>
            <person name="Gardiner A.T."/>
            <person name="Gardian Z."/>
            <person name="Shivaramu S."/>
            <person name="Koblizek M."/>
            <person name="Engelhardt F."/>
            <person name="Kaftan D."/>
        </authorList>
    </citation>
    <scope>NUCLEOTIDE SEQUENCE [LARGE SCALE GENOMIC DNA]</scope>
    <source>
        <strain evidence="4 5">R-30</strain>
    </source>
</reference>
<evidence type="ECO:0000256" key="1">
    <source>
        <dbReference type="SAM" id="MobiDB-lite"/>
    </source>
</evidence>
<organism evidence="4 5">
    <name type="scientific">Sediminicoccus rosea</name>
    <dbReference type="NCBI Taxonomy" id="1225128"/>
    <lineage>
        <taxon>Bacteria</taxon>
        <taxon>Pseudomonadati</taxon>
        <taxon>Pseudomonadota</taxon>
        <taxon>Alphaproteobacteria</taxon>
        <taxon>Acetobacterales</taxon>
        <taxon>Roseomonadaceae</taxon>
        <taxon>Sediminicoccus</taxon>
    </lineage>
</organism>
<keyword evidence="2" id="KW-1133">Transmembrane helix</keyword>
<keyword evidence="2" id="KW-0472">Membrane</keyword>
<dbReference type="NCBIfam" id="TIGR02098">
    <property type="entry name" value="MJ0042_CXXC"/>
    <property type="match status" value="1"/>
</dbReference>
<feature type="region of interest" description="Disordered" evidence="1">
    <location>
        <begin position="62"/>
        <end position="117"/>
    </location>
</feature>
<keyword evidence="2" id="KW-0812">Transmembrane</keyword>
<feature type="transmembrane region" description="Helical" evidence="2">
    <location>
        <begin position="133"/>
        <end position="157"/>
    </location>
</feature>
<evidence type="ECO:0000256" key="2">
    <source>
        <dbReference type="SAM" id="Phobius"/>
    </source>
</evidence>
<protein>
    <submittedName>
        <fullName evidence="4">Zinc-ribbon domain-containing protein</fullName>
    </submittedName>
</protein>
<keyword evidence="5" id="KW-1185">Reference proteome</keyword>
<feature type="domain" description="Zinc finger/thioredoxin putative" evidence="3">
    <location>
        <begin position="1"/>
        <end position="34"/>
    </location>
</feature>
<evidence type="ECO:0000313" key="4">
    <source>
        <dbReference type="EMBL" id="WPB86299.1"/>
    </source>
</evidence>
<dbReference type="EMBL" id="CP137852">
    <property type="protein sequence ID" value="WPB86299.1"/>
    <property type="molecule type" value="Genomic_DNA"/>
</dbReference>
<dbReference type="InterPro" id="IPR011723">
    <property type="entry name" value="Znf/thioredoxin_put"/>
</dbReference>
<proteinExistence type="predicted"/>
<dbReference type="RefSeq" id="WP_318650272.1">
    <property type="nucleotide sequence ID" value="NZ_CP137852.1"/>
</dbReference>
<feature type="compositionally biased region" description="Low complexity" evidence="1">
    <location>
        <begin position="62"/>
        <end position="77"/>
    </location>
</feature>
<evidence type="ECO:0000313" key="5">
    <source>
        <dbReference type="Proteomes" id="UP001305521"/>
    </source>
</evidence>
<gene>
    <name evidence="4" type="ORF">R9Z33_05370</name>
</gene>
<name>A0ABZ0PKN1_9PROT</name>
<dbReference type="Proteomes" id="UP001305521">
    <property type="component" value="Chromosome"/>
</dbReference>
<feature type="compositionally biased region" description="Pro residues" evidence="1">
    <location>
        <begin position="78"/>
        <end position="102"/>
    </location>
</feature>